<evidence type="ECO:0000313" key="2">
    <source>
        <dbReference type="EMBL" id="SCV01215.1"/>
    </source>
</evidence>
<organism evidence="2">
    <name type="scientific">Cupriavidus necator</name>
    <name type="common">Alcaligenes eutrophus</name>
    <name type="synonym">Ralstonia eutropha</name>
    <dbReference type="NCBI Taxonomy" id="106590"/>
    <lineage>
        <taxon>Bacteria</taxon>
        <taxon>Pseudomonadati</taxon>
        <taxon>Pseudomonadota</taxon>
        <taxon>Betaproteobacteria</taxon>
        <taxon>Burkholderiales</taxon>
        <taxon>Burkholderiaceae</taxon>
        <taxon>Cupriavidus</taxon>
    </lineage>
</organism>
<name>A0A1K0ISC5_CUPNE</name>
<protein>
    <submittedName>
        <fullName evidence="2">Uncharacterized protein</fullName>
    </submittedName>
</protein>
<gene>
    <name evidence="2" type="ORF">CNECB9_800015</name>
</gene>
<proteinExistence type="predicted"/>
<dbReference type="AlphaFoldDB" id="A0A1K0ISC5"/>
<evidence type="ECO:0000256" key="1">
    <source>
        <dbReference type="SAM" id="MobiDB-lite"/>
    </source>
</evidence>
<feature type="region of interest" description="Disordered" evidence="1">
    <location>
        <begin position="75"/>
        <end position="103"/>
    </location>
</feature>
<dbReference type="EMBL" id="FMSH01000530">
    <property type="protein sequence ID" value="SCV01215.1"/>
    <property type="molecule type" value="Genomic_DNA"/>
</dbReference>
<sequence length="103" mass="11424">MEPALNPRHSPLPCLIKHFLRRPSAASKPVWDWPEIIATYIGVPVIRRCGGASGRRKTRLIANEAMPFELTKRAVDSPSRLQERGAVTQGGGLLQRLRKSASQ</sequence>
<reference evidence="2" key="1">
    <citation type="submission" date="2016-09" db="EMBL/GenBank/DDBJ databases">
        <authorList>
            <person name="Capua I."/>
            <person name="De Benedictis P."/>
            <person name="Joannis T."/>
            <person name="Lombin L.H."/>
            <person name="Cattoli G."/>
        </authorList>
    </citation>
    <scope>NUCLEOTIDE SEQUENCE</scope>
    <source>
        <strain evidence="2">B9</strain>
    </source>
</reference>
<accession>A0A1K0ISC5</accession>